<sequence length="414" mass="46161">MVILRNPTLSKNTTPRKQFRLVGGEGAIFWNELNQEVVDLSSQTVNLLFGQKHPHINAAIAEQMDKFTFVDEDFLSDIHEEAVNRIYRLIPGNLSSINIRMNDGSSAVECAVKQAKKATGNTTVLTCEGIYLGQNTQTINLRGWGPKREEILIGSKEDVLFAPLPLVVNNNVVAEKRSDIFTQLENMVVQNKDRLACILLDPVMLSYGICAAPFLQDYLKLASRLSKEYNIPFILDESQSYGWVPENTLAKHWDLDPDAIVLAKGLAGGLPLSVCASKPELDQLERGDADYTHGGHPYSIAAMIATCDLIEQEENSFIEKYKLVENLLSKFCSARSNVETFGVGLIRAIQVTKYSDLDSNIELTRYIAAEALKKGVYIRTYNNTLGFKPPRVITNEQILSSLDLLFKVIDSNLN</sequence>
<proteinExistence type="inferred from homology"/>
<evidence type="ECO:0000256" key="2">
    <source>
        <dbReference type="ARBA" id="ARBA00022576"/>
    </source>
</evidence>
<dbReference type="RefSeq" id="WP_236564631.1">
    <property type="nucleotide sequence ID" value="NZ_JBALOT010000027.1"/>
</dbReference>
<dbReference type="EMBL" id="VDEM01000017">
    <property type="protein sequence ID" value="KAF0824287.1"/>
    <property type="molecule type" value="Genomic_DNA"/>
</dbReference>
<comment type="similarity">
    <text evidence="5">Belongs to the class-III pyridoxal-phosphate-dependent aminotransferase family.</text>
</comment>
<evidence type="ECO:0000256" key="5">
    <source>
        <dbReference type="RuleBase" id="RU003560"/>
    </source>
</evidence>
<evidence type="ECO:0000313" key="7">
    <source>
        <dbReference type="Proteomes" id="UP000465778"/>
    </source>
</evidence>
<accession>A0A800NAV1</accession>
<dbReference type="Gene3D" id="3.40.640.10">
    <property type="entry name" value="Type I PLP-dependent aspartate aminotransferase-like (Major domain)"/>
    <property type="match status" value="1"/>
</dbReference>
<evidence type="ECO:0000256" key="4">
    <source>
        <dbReference type="ARBA" id="ARBA00022898"/>
    </source>
</evidence>
<dbReference type="Proteomes" id="UP000465778">
    <property type="component" value="Unassembled WGS sequence"/>
</dbReference>
<dbReference type="AlphaFoldDB" id="A0A800NAV1"/>
<organism evidence="6 7">
    <name type="scientific">Cytobacillus firmus</name>
    <name type="common">Bacillus firmus</name>
    <dbReference type="NCBI Taxonomy" id="1399"/>
    <lineage>
        <taxon>Bacteria</taxon>
        <taxon>Bacillati</taxon>
        <taxon>Bacillota</taxon>
        <taxon>Bacilli</taxon>
        <taxon>Bacillales</taxon>
        <taxon>Bacillaceae</taxon>
        <taxon>Cytobacillus</taxon>
    </lineage>
</organism>
<dbReference type="InterPro" id="IPR015424">
    <property type="entry name" value="PyrdxlP-dep_Trfase"/>
</dbReference>
<dbReference type="GO" id="GO:0030170">
    <property type="term" value="F:pyridoxal phosphate binding"/>
    <property type="evidence" value="ECO:0007669"/>
    <property type="project" value="InterPro"/>
</dbReference>
<dbReference type="PANTHER" id="PTHR11986">
    <property type="entry name" value="AMINOTRANSFERASE CLASS III"/>
    <property type="match status" value="1"/>
</dbReference>
<dbReference type="Pfam" id="PF00202">
    <property type="entry name" value="Aminotran_3"/>
    <property type="match status" value="1"/>
</dbReference>
<evidence type="ECO:0000256" key="1">
    <source>
        <dbReference type="ARBA" id="ARBA00001933"/>
    </source>
</evidence>
<dbReference type="InterPro" id="IPR005814">
    <property type="entry name" value="Aminotrans_3"/>
</dbReference>
<dbReference type="InterPro" id="IPR015422">
    <property type="entry name" value="PyrdxlP-dep_Trfase_small"/>
</dbReference>
<comment type="caution">
    <text evidence="6">The sequence shown here is derived from an EMBL/GenBank/DDBJ whole genome shotgun (WGS) entry which is preliminary data.</text>
</comment>
<gene>
    <name evidence="6" type="ORF">KIS1582_1966</name>
</gene>
<keyword evidence="2" id="KW-0032">Aminotransferase</keyword>
<dbReference type="PANTHER" id="PTHR11986:SF79">
    <property type="entry name" value="ACETYLORNITHINE AMINOTRANSFERASE, MITOCHONDRIAL"/>
    <property type="match status" value="1"/>
</dbReference>
<name>A0A800NAV1_CYTFI</name>
<evidence type="ECO:0000256" key="3">
    <source>
        <dbReference type="ARBA" id="ARBA00022679"/>
    </source>
</evidence>
<dbReference type="InterPro" id="IPR015421">
    <property type="entry name" value="PyrdxlP-dep_Trfase_major"/>
</dbReference>
<dbReference type="InterPro" id="IPR050103">
    <property type="entry name" value="Class-III_PLP-dep_AT"/>
</dbReference>
<evidence type="ECO:0000313" key="6">
    <source>
        <dbReference type="EMBL" id="KAF0824287.1"/>
    </source>
</evidence>
<protein>
    <submittedName>
        <fullName evidence="6">Uncharacterized protein</fullName>
    </submittedName>
</protein>
<dbReference type="GO" id="GO:0008483">
    <property type="term" value="F:transaminase activity"/>
    <property type="evidence" value="ECO:0007669"/>
    <property type="project" value="UniProtKB-KW"/>
</dbReference>
<dbReference type="Gene3D" id="3.90.1150.10">
    <property type="entry name" value="Aspartate Aminotransferase, domain 1"/>
    <property type="match status" value="1"/>
</dbReference>
<dbReference type="SUPFAM" id="SSF53383">
    <property type="entry name" value="PLP-dependent transferases"/>
    <property type="match status" value="1"/>
</dbReference>
<keyword evidence="3" id="KW-0808">Transferase</keyword>
<dbReference type="GO" id="GO:0042802">
    <property type="term" value="F:identical protein binding"/>
    <property type="evidence" value="ECO:0007669"/>
    <property type="project" value="TreeGrafter"/>
</dbReference>
<keyword evidence="4 5" id="KW-0663">Pyridoxal phosphate</keyword>
<reference evidence="6 7" key="1">
    <citation type="journal article" date="2020" name="G3 (Bethesda)">
        <title>Whole Genome Sequencing and Comparative Genomics of Two Nematicidal Bacillus Strains Reveals a Wide Range of Possible Virulence Factors.</title>
        <authorList>
            <person name="Susic N."/>
            <person name="Janezic S."/>
            <person name="Rupnik M."/>
            <person name="Geric Stare B."/>
        </authorList>
    </citation>
    <scope>NUCLEOTIDE SEQUENCE [LARGE SCALE GENOMIC DNA]</scope>
    <source>
        <strain evidence="6 7">I-1582</strain>
    </source>
</reference>
<comment type="cofactor">
    <cofactor evidence="1">
        <name>pyridoxal 5'-phosphate</name>
        <dbReference type="ChEBI" id="CHEBI:597326"/>
    </cofactor>
</comment>